<dbReference type="RefSeq" id="WP_227261623.1">
    <property type="nucleotide sequence ID" value="NZ_BAAADU010000002.1"/>
</dbReference>
<proteinExistence type="predicted"/>
<organism evidence="2 3">
    <name type="scientific">Salarchaeum japonicum</name>
    <dbReference type="NCBI Taxonomy" id="555573"/>
    <lineage>
        <taxon>Archaea</taxon>
        <taxon>Methanobacteriati</taxon>
        <taxon>Methanobacteriota</taxon>
        <taxon>Stenosarchaea group</taxon>
        <taxon>Halobacteria</taxon>
        <taxon>Halobacteriales</taxon>
        <taxon>Halobacteriaceae</taxon>
    </lineage>
</organism>
<evidence type="ECO:0000313" key="3">
    <source>
        <dbReference type="Proteomes" id="UP001500194"/>
    </source>
</evidence>
<dbReference type="EMBL" id="BAAADU010000002">
    <property type="protein sequence ID" value="GAA0646978.1"/>
    <property type="molecule type" value="Genomic_DNA"/>
</dbReference>
<evidence type="ECO:0000313" key="2">
    <source>
        <dbReference type="EMBL" id="GAA0646978.1"/>
    </source>
</evidence>
<dbReference type="GeneID" id="68572213"/>
<sequence>MVAESLNDGVRIAELLASELTGRQVGAFADVSVENADLDVEPTADGARAYDVERADERVARVFVHSERAHVEFETGLDAARAAATERGLRTRPKAVEPPRLLVFVEDAAEVKRVVDAFDAAL</sequence>
<feature type="domain" description="DUF7993" evidence="1">
    <location>
        <begin position="1"/>
        <end position="121"/>
    </location>
</feature>
<protein>
    <recommendedName>
        <fullName evidence="1">DUF7993 domain-containing protein</fullName>
    </recommendedName>
</protein>
<dbReference type="Proteomes" id="UP001500194">
    <property type="component" value="Unassembled WGS sequence"/>
</dbReference>
<dbReference type="InterPro" id="IPR058306">
    <property type="entry name" value="DUF7993"/>
</dbReference>
<evidence type="ECO:0000259" key="1">
    <source>
        <dbReference type="Pfam" id="PF25956"/>
    </source>
</evidence>
<gene>
    <name evidence="2" type="ORF">GCM10009019_06670</name>
</gene>
<reference evidence="2 3" key="1">
    <citation type="journal article" date="2019" name="Int. J. Syst. Evol. Microbiol.">
        <title>The Global Catalogue of Microorganisms (GCM) 10K type strain sequencing project: providing services to taxonomists for standard genome sequencing and annotation.</title>
        <authorList>
            <consortium name="The Broad Institute Genomics Platform"/>
            <consortium name="The Broad Institute Genome Sequencing Center for Infectious Disease"/>
            <person name="Wu L."/>
            <person name="Ma J."/>
        </authorList>
    </citation>
    <scope>NUCLEOTIDE SEQUENCE [LARGE SCALE GENOMIC DNA]</scope>
    <source>
        <strain evidence="2 3">JCM 16327</strain>
    </source>
</reference>
<comment type="caution">
    <text evidence="2">The sequence shown here is derived from an EMBL/GenBank/DDBJ whole genome shotgun (WGS) entry which is preliminary data.</text>
</comment>
<name>A0AAV3SZS2_9EURY</name>
<keyword evidence="3" id="KW-1185">Reference proteome</keyword>
<dbReference type="Pfam" id="PF25956">
    <property type="entry name" value="DUF7993"/>
    <property type="match status" value="1"/>
</dbReference>
<accession>A0AAV3SZS2</accession>
<dbReference type="AlphaFoldDB" id="A0AAV3SZS2"/>